<comment type="caution">
    <text evidence="1">The sequence shown here is derived from an EMBL/GenBank/DDBJ whole genome shotgun (WGS) entry which is preliminary data.</text>
</comment>
<sequence>MGIDLAHLQMWLGLLFGGGVFYVAAIVVYRVFFHPLAKYPGPFLAKITDAYQLYHAYKGDRHLQFWRMHQKYGKVVRFGPNSLVFNSNTALKEIYGFRSNVGKAEFYNSFAHPVANTHNTRDKDVHARKRRVLSHAFAEGAMKEMNRYILNNVRIFCEQIGLADGTSSSLDVKGGWSQPRNMADYCNYLATDILGDLSFGKAFHMLERPDNRFALKLIEAATTRHLICGTMSIVNKLKLDRILFPKLAAGRARYMAYSKGQLTERTKLGDETDRRDFFYYLLKARDPETGQGFSTPELWGESNLL</sequence>
<organism evidence="1 2">
    <name type="scientific">Zarea fungicola</name>
    <dbReference type="NCBI Taxonomy" id="93591"/>
    <lineage>
        <taxon>Eukaryota</taxon>
        <taxon>Fungi</taxon>
        <taxon>Dikarya</taxon>
        <taxon>Ascomycota</taxon>
        <taxon>Pezizomycotina</taxon>
        <taxon>Sordariomycetes</taxon>
        <taxon>Hypocreomycetidae</taxon>
        <taxon>Hypocreales</taxon>
        <taxon>Cordycipitaceae</taxon>
        <taxon>Zarea</taxon>
    </lineage>
</organism>
<protein>
    <submittedName>
        <fullName evidence="1">Uncharacterized protein</fullName>
    </submittedName>
</protein>
<dbReference type="Proteomes" id="UP001143910">
    <property type="component" value="Unassembled WGS sequence"/>
</dbReference>
<proteinExistence type="predicted"/>
<evidence type="ECO:0000313" key="2">
    <source>
        <dbReference type="Proteomes" id="UP001143910"/>
    </source>
</evidence>
<accession>A0ACC1MUQ1</accession>
<reference evidence="1" key="1">
    <citation type="submission" date="2022-08" db="EMBL/GenBank/DDBJ databases">
        <title>Genome Sequence of Lecanicillium fungicola.</title>
        <authorList>
            <person name="Buettner E."/>
        </authorList>
    </citation>
    <scope>NUCLEOTIDE SEQUENCE</scope>
    <source>
        <strain evidence="1">Babe33</strain>
    </source>
</reference>
<name>A0ACC1MUQ1_9HYPO</name>
<gene>
    <name evidence="1" type="ORF">NQ176_g8425</name>
</gene>
<dbReference type="EMBL" id="JANJQO010001643">
    <property type="protein sequence ID" value="KAJ2969918.1"/>
    <property type="molecule type" value="Genomic_DNA"/>
</dbReference>
<keyword evidence="2" id="KW-1185">Reference proteome</keyword>
<evidence type="ECO:0000313" key="1">
    <source>
        <dbReference type="EMBL" id="KAJ2969918.1"/>
    </source>
</evidence>